<protein>
    <recommendedName>
        <fullName evidence="7">SHSP domain-containing protein</fullName>
    </recommendedName>
</protein>
<reference evidence="8" key="1">
    <citation type="journal article" date="2018" name="DNA Res.">
        <title>Multiple hybrid de novo genome assembly of finger millet, an orphan allotetraploid crop.</title>
        <authorList>
            <person name="Hatakeyama M."/>
            <person name="Aluri S."/>
            <person name="Balachadran M.T."/>
            <person name="Sivarajan S.R."/>
            <person name="Patrignani A."/>
            <person name="Gruter S."/>
            <person name="Poveda L."/>
            <person name="Shimizu-Inatsugi R."/>
            <person name="Baeten J."/>
            <person name="Francoijs K.J."/>
            <person name="Nataraja K.N."/>
            <person name="Reddy Y.A.N."/>
            <person name="Phadnis S."/>
            <person name="Ravikumar R.L."/>
            <person name="Schlapbach R."/>
            <person name="Sreeman S.M."/>
            <person name="Shimizu K.K."/>
        </authorList>
    </citation>
    <scope>NUCLEOTIDE SEQUENCE</scope>
</reference>
<dbReference type="CDD" id="cd06464">
    <property type="entry name" value="ACD_sHsps-like"/>
    <property type="match status" value="1"/>
</dbReference>
<evidence type="ECO:0000256" key="2">
    <source>
        <dbReference type="ARBA" id="ARBA00022475"/>
    </source>
</evidence>
<evidence type="ECO:0000256" key="6">
    <source>
        <dbReference type="SAM" id="MobiDB-lite"/>
    </source>
</evidence>
<evidence type="ECO:0000313" key="9">
    <source>
        <dbReference type="Proteomes" id="UP001054889"/>
    </source>
</evidence>
<comment type="similarity">
    <text evidence="4 5">Belongs to the small heat shock protein (HSP20) family.</text>
</comment>
<dbReference type="PANTHER" id="PTHR43670:SF7">
    <property type="entry name" value="OS01G0588000 PROTEIN"/>
    <property type="match status" value="1"/>
</dbReference>
<dbReference type="GO" id="GO:0034605">
    <property type="term" value="P:cellular response to heat"/>
    <property type="evidence" value="ECO:0007669"/>
    <property type="project" value="TreeGrafter"/>
</dbReference>
<evidence type="ECO:0000256" key="3">
    <source>
        <dbReference type="ARBA" id="ARBA00022821"/>
    </source>
</evidence>
<sequence>MASRLQAPSAAEQPAGDLDPVYEWLDDGGSYLLRLNLAGFNKEDFRVHVDAGGRLTVISQQGRAPRLHKAFQLPNTANLDGITGRFDGAVLTLTVPKQQQPDAVAPTQTKEKEAAAGEPKHLQEDKTPAPKVAHAEAKETDRRVEAEKASLMTRGKDENDKRKAEATPPVPSEKEANGSRRDDQEEKATSADHRAYVAREAARRIEAAGAKVAEARAAAERTGGQWKERAAAEGLKWAETIGQKKEVIATAVAAFTLGVFVSQTFGRR</sequence>
<feature type="compositionally biased region" description="Basic and acidic residues" evidence="6">
    <location>
        <begin position="172"/>
        <end position="193"/>
    </location>
</feature>
<keyword evidence="2" id="KW-1003">Cell membrane</keyword>
<dbReference type="PANTHER" id="PTHR43670">
    <property type="entry name" value="HEAT SHOCK PROTEIN 26"/>
    <property type="match status" value="1"/>
</dbReference>
<feature type="compositionally biased region" description="Basic and acidic residues" evidence="6">
    <location>
        <begin position="109"/>
        <end position="165"/>
    </location>
</feature>
<name>A0AAV5E7Q6_ELECO</name>
<dbReference type="GO" id="GO:0006952">
    <property type="term" value="P:defense response"/>
    <property type="evidence" value="ECO:0007669"/>
    <property type="project" value="UniProtKB-KW"/>
</dbReference>
<proteinExistence type="inferred from homology"/>
<comment type="caution">
    <text evidence="8">The sequence shown here is derived from an EMBL/GenBank/DDBJ whole genome shotgun (WGS) entry which is preliminary data.</text>
</comment>
<dbReference type="Proteomes" id="UP001054889">
    <property type="component" value="Unassembled WGS sequence"/>
</dbReference>
<dbReference type="SUPFAM" id="SSF49764">
    <property type="entry name" value="HSP20-like chaperones"/>
    <property type="match status" value="1"/>
</dbReference>
<dbReference type="InterPro" id="IPR002068">
    <property type="entry name" value="A-crystallin/Hsp20_dom"/>
</dbReference>
<reference evidence="8" key="2">
    <citation type="submission" date="2021-12" db="EMBL/GenBank/DDBJ databases">
        <title>Resequencing data analysis of finger millet.</title>
        <authorList>
            <person name="Hatakeyama M."/>
            <person name="Aluri S."/>
            <person name="Balachadran M.T."/>
            <person name="Sivarajan S.R."/>
            <person name="Poveda L."/>
            <person name="Shimizu-Inatsugi R."/>
            <person name="Schlapbach R."/>
            <person name="Sreeman S.M."/>
            <person name="Shimizu K.K."/>
        </authorList>
    </citation>
    <scope>NUCLEOTIDE SEQUENCE</scope>
</reference>
<dbReference type="GO" id="GO:0005886">
    <property type="term" value="C:plasma membrane"/>
    <property type="evidence" value="ECO:0007669"/>
    <property type="project" value="UniProtKB-SubCell"/>
</dbReference>
<keyword evidence="3" id="KW-0611">Plant defense</keyword>
<dbReference type="Pfam" id="PF00011">
    <property type="entry name" value="HSP20"/>
    <property type="match status" value="1"/>
</dbReference>
<dbReference type="EMBL" id="BQKI01000073">
    <property type="protein sequence ID" value="GJN18540.1"/>
    <property type="molecule type" value="Genomic_DNA"/>
</dbReference>
<dbReference type="InterPro" id="IPR008978">
    <property type="entry name" value="HSP20-like_chaperone"/>
</dbReference>
<evidence type="ECO:0000256" key="1">
    <source>
        <dbReference type="ARBA" id="ARBA00004162"/>
    </source>
</evidence>
<evidence type="ECO:0000256" key="5">
    <source>
        <dbReference type="RuleBase" id="RU003616"/>
    </source>
</evidence>
<dbReference type="PROSITE" id="PS01031">
    <property type="entry name" value="SHSP"/>
    <property type="match status" value="1"/>
</dbReference>
<dbReference type="Gene3D" id="2.60.40.790">
    <property type="match status" value="1"/>
</dbReference>
<accession>A0AAV5E7Q6</accession>
<evidence type="ECO:0000259" key="7">
    <source>
        <dbReference type="PROSITE" id="PS01031"/>
    </source>
</evidence>
<keyword evidence="9" id="KW-1185">Reference proteome</keyword>
<organism evidence="8 9">
    <name type="scientific">Eleusine coracana subsp. coracana</name>
    <dbReference type="NCBI Taxonomy" id="191504"/>
    <lineage>
        <taxon>Eukaryota</taxon>
        <taxon>Viridiplantae</taxon>
        <taxon>Streptophyta</taxon>
        <taxon>Embryophyta</taxon>
        <taxon>Tracheophyta</taxon>
        <taxon>Spermatophyta</taxon>
        <taxon>Magnoliopsida</taxon>
        <taxon>Liliopsida</taxon>
        <taxon>Poales</taxon>
        <taxon>Poaceae</taxon>
        <taxon>PACMAD clade</taxon>
        <taxon>Chloridoideae</taxon>
        <taxon>Cynodonteae</taxon>
        <taxon>Eleusininae</taxon>
        <taxon>Eleusine</taxon>
    </lineage>
</organism>
<gene>
    <name evidence="8" type="primary">gb05712</name>
    <name evidence="8" type="ORF">PR202_gb05712</name>
</gene>
<feature type="region of interest" description="Disordered" evidence="6">
    <location>
        <begin position="98"/>
        <end position="193"/>
    </location>
</feature>
<comment type="subcellular location">
    <subcellularLocation>
        <location evidence="1">Cell membrane</location>
        <topology evidence="1">Single-pass membrane protein</topology>
    </subcellularLocation>
</comment>
<dbReference type="AlphaFoldDB" id="A0AAV5E7Q6"/>
<evidence type="ECO:0000313" key="8">
    <source>
        <dbReference type="EMBL" id="GJN18540.1"/>
    </source>
</evidence>
<feature type="domain" description="SHSP" evidence="7">
    <location>
        <begin position="12"/>
        <end position="112"/>
    </location>
</feature>
<keyword evidence="2" id="KW-0472">Membrane</keyword>
<evidence type="ECO:0000256" key="4">
    <source>
        <dbReference type="PROSITE-ProRule" id="PRU00285"/>
    </source>
</evidence>